<evidence type="ECO:0000313" key="2">
    <source>
        <dbReference type="EMBL" id="MDQ0157951.1"/>
    </source>
</evidence>
<dbReference type="EMBL" id="JAUSTU010000049">
    <property type="protein sequence ID" value="MDQ0157951.1"/>
    <property type="molecule type" value="Genomic_DNA"/>
</dbReference>
<evidence type="ECO:0000259" key="1">
    <source>
        <dbReference type="Pfam" id="PF23343"/>
    </source>
</evidence>
<dbReference type="Pfam" id="PF23343">
    <property type="entry name" value="REP_ORF2-G2P"/>
    <property type="match status" value="1"/>
</dbReference>
<organism evidence="2 3">
    <name type="scientific">Anoxybacillus andreesenii</name>
    <dbReference type="NCBI Taxonomy" id="1325932"/>
    <lineage>
        <taxon>Bacteria</taxon>
        <taxon>Bacillati</taxon>
        <taxon>Bacillota</taxon>
        <taxon>Bacilli</taxon>
        <taxon>Bacillales</taxon>
        <taxon>Anoxybacillaceae</taxon>
        <taxon>Anoxybacillus</taxon>
    </lineage>
</organism>
<dbReference type="InterPro" id="IPR056906">
    <property type="entry name" value="ORF2/G2P_dom"/>
</dbReference>
<evidence type="ECO:0000313" key="3">
    <source>
        <dbReference type="Proteomes" id="UP001231362"/>
    </source>
</evidence>
<accession>A0ABT9VAI5</accession>
<reference evidence="2 3" key="1">
    <citation type="submission" date="2023-07" db="EMBL/GenBank/DDBJ databases">
        <title>Genomic Encyclopedia of Type Strains, Phase IV (KMG-IV): sequencing the most valuable type-strain genomes for metagenomic binning, comparative biology and taxonomic classification.</title>
        <authorList>
            <person name="Goeker M."/>
        </authorList>
    </citation>
    <scope>NUCLEOTIDE SEQUENCE [LARGE SCALE GENOMIC DNA]</scope>
    <source>
        <strain evidence="2 3">DSM 23948</strain>
    </source>
</reference>
<comment type="caution">
    <text evidence="2">The sequence shown here is derived from an EMBL/GenBank/DDBJ whole genome shotgun (WGS) entry which is preliminary data.</text>
</comment>
<dbReference type="RefSeq" id="WP_307152387.1">
    <property type="nucleotide sequence ID" value="NZ_JAUSTU010000049.1"/>
</dbReference>
<sequence>MDGYDCEMKRIESYIKIKRYGKEIRKRGSSRKTKAERKAEIKEIKGNSGFSALEKMIQVAILGNNGAGDKENGKRTIKTPKARNLKMKEIEVFSDLMDMNFKVGDKYVTLTYGKEEVSLDEAGRDFENWIKRMRDRYSDFKYLGVRSFQKRGTIHFHVLMDIPDIPAEELRNGIFQNIWGHGIVNVKMIHSQQIVDRYAKLKKYLIKNLSEFKADERSFGKRLYLQSNNLIKPKIIRGNYFEIMEYLGDIEGGLKKVDGRRFSVEFLNYIEVQTFKIMEPKEEIDLATMF</sequence>
<feature type="domain" description="Replication-associated protein ORF2/G2P" evidence="1">
    <location>
        <begin position="106"/>
        <end position="207"/>
    </location>
</feature>
<proteinExistence type="predicted"/>
<gene>
    <name evidence="2" type="ORF">J2S07_004324</name>
</gene>
<name>A0ABT9VAI5_9BACL</name>
<dbReference type="Proteomes" id="UP001231362">
    <property type="component" value="Unassembled WGS sequence"/>
</dbReference>
<protein>
    <recommendedName>
        <fullName evidence="1">Replication-associated protein ORF2/G2P domain-containing protein</fullName>
    </recommendedName>
</protein>
<keyword evidence="3" id="KW-1185">Reference proteome</keyword>